<reference evidence="1" key="1">
    <citation type="journal article" date="2022" name="Nat. Microbiol.">
        <title>Unique mobile elements and scalable gene flow at the prokaryote-eukaryote boundary revealed by circularized Asgard archaea genomes.</title>
        <authorList>
            <person name="Wu F."/>
            <person name="Speth D.R."/>
            <person name="Philosof A."/>
            <person name="Cremiere A."/>
            <person name="Narayanan A."/>
            <person name="Barco R.A."/>
            <person name="Connon S.A."/>
            <person name="Amend J.P."/>
            <person name="Antoshechkin I.A."/>
            <person name="Orphan V.J."/>
        </authorList>
    </citation>
    <scope>NUCLEOTIDE SEQUENCE</scope>
    <source>
        <strain evidence="1">PM71</strain>
    </source>
</reference>
<protein>
    <submittedName>
        <fullName evidence="1">Winged helix-turn-helix transcriptional regulator</fullName>
    </submittedName>
</protein>
<dbReference type="Proteomes" id="UP001201020">
    <property type="component" value="Chromosome"/>
</dbReference>
<dbReference type="InterPro" id="IPR036390">
    <property type="entry name" value="WH_DNA-bd_sf"/>
</dbReference>
<dbReference type="AlphaFoldDB" id="A0A9Y1FKW0"/>
<dbReference type="Pfam" id="PF13412">
    <property type="entry name" value="HTH_24"/>
    <property type="match status" value="1"/>
</dbReference>
<proteinExistence type="predicted"/>
<name>A0A9Y1FKW0_9ARCH</name>
<organism evidence="1">
    <name type="scientific">Candidatus Heimdallarchaeum aukensis</name>
    <dbReference type="NCBI Taxonomy" id="2876573"/>
    <lineage>
        <taxon>Archaea</taxon>
        <taxon>Promethearchaeati</taxon>
        <taxon>Candidatus Heimdallarchaeota</taxon>
        <taxon>Candidatus Heimdallarchaeia (ex Rinke et al. 2021) (nom. nud.)</taxon>
        <taxon>Candidatus Heimdallarchaeales</taxon>
        <taxon>Candidatus Heimdallarchaeaceae</taxon>
        <taxon>Candidatus Heimdallarchaeum</taxon>
    </lineage>
</organism>
<gene>
    <name evidence="1" type="ORF">K9W45_08885</name>
</gene>
<dbReference type="Gene3D" id="1.10.10.10">
    <property type="entry name" value="Winged helix-like DNA-binding domain superfamily/Winged helix DNA-binding domain"/>
    <property type="match status" value="1"/>
</dbReference>
<accession>A0A9Y1FKW0</accession>
<dbReference type="SUPFAM" id="SSF46785">
    <property type="entry name" value="Winged helix' DNA-binding domain"/>
    <property type="match status" value="1"/>
</dbReference>
<dbReference type="InterPro" id="IPR036388">
    <property type="entry name" value="WH-like_DNA-bd_sf"/>
</dbReference>
<evidence type="ECO:0000313" key="1">
    <source>
        <dbReference type="EMBL" id="UJG39958.1"/>
    </source>
</evidence>
<sequence length="104" mass="12203">MNEEKGLLKREIKEKTSFDGIVVGRRRLYVYSENYRKKISIDDLILNILSEKGPLTRDELVELTHIPRTTLYDNLARLIDEGYVKKESVPRKTRGRPKILFKLA</sequence>
<dbReference type="EMBL" id="CP084166">
    <property type="protein sequence ID" value="UJG39958.1"/>
    <property type="molecule type" value="Genomic_DNA"/>
</dbReference>